<dbReference type="PANTHER" id="PTHR36932">
    <property type="entry name" value="CAPSULAR POLYSACCHARIDE BIOSYNTHESIS PROTEIN"/>
    <property type="match status" value="1"/>
</dbReference>
<reference evidence="3" key="1">
    <citation type="journal article" date="2016" name="Front. Microbiol.">
        <title>Complete Genome Sequence of Clostridium estertheticum DSM 8809, a Microbe Identified in Spoiled Vacuum Packed Beef.</title>
        <authorList>
            <person name="Yu Z."/>
            <person name="Gunn L."/>
            <person name="Brennan E."/>
            <person name="Reid R."/>
            <person name="Wall P.G."/>
            <person name="Gaora O.P."/>
            <person name="Hurley D."/>
            <person name="Bolton D."/>
            <person name="Fanning S."/>
        </authorList>
    </citation>
    <scope>NUCLEOTIDE SEQUENCE [LARGE SCALE GENOMIC DNA]</scope>
    <source>
        <strain evidence="3">DSM 8809</strain>
    </source>
</reference>
<dbReference type="NCBIfam" id="NF045666">
    <property type="entry name" value="DVU1553_fam_AMP"/>
    <property type="match status" value="1"/>
</dbReference>
<dbReference type="STRING" id="1552.A7L45_05875"/>
<dbReference type="OrthoDB" id="580775at2"/>
<dbReference type="SUPFAM" id="SSF56801">
    <property type="entry name" value="Acetyl-CoA synthetase-like"/>
    <property type="match status" value="1"/>
</dbReference>
<proteinExistence type="predicted"/>
<dbReference type="InterPro" id="IPR000873">
    <property type="entry name" value="AMP-dep_synth/lig_dom"/>
</dbReference>
<dbReference type="Proteomes" id="UP000182569">
    <property type="component" value="Chromosome"/>
</dbReference>
<evidence type="ECO:0000313" key="2">
    <source>
        <dbReference type="EMBL" id="APC39629.1"/>
    </source>
</evidence>
<dbReference type="KEGG" id="ceu:A7L45_05875"/>
<gene>
    <name evidence="2" type="ORF">A7L45_05875</name>
</gene>
<sequence>MLKTLYEKWMEDKIFMETGDKKLSEESLKLYQLGEIRKTINFSKESKFYGKKLKNIFSDEIKSFEDFKKVPFTTSDDLAKNPKSFLCTTLDQISRIVTMTSSGTTGDPKRIFFTENDLKATSDFFKYGMLNIVTPGQRVLIFMPGKSTHSIGQLLKEGLNGAGCEGIIYGPVFNVWDALEAIKSKNIDCIVGLPIQVFYLAKIKLTDVRYKHLNLKSVLLSGDYVPRTLCSAVSSAFSCQVFTHYGMTEMGYGGGVECSAINGYHMRDVDLYTEIIDPVTGRNVTDGSYGEVVITTFRREAMPLIRYRSGDIARFLPRNCSCSNLFKRMDYVKGRVNEHLKLKDGKFLSIGMIDEVMFGIDNVLDYSASINEGENKVLSISVKPVNPKIPIKFNEIKNCIRQDKYLGLLIKNNNISIEFGGLLNNIEISNGMIKRKLYLLN</sequence>
<evidence type="ECO:0000313" key="3">
    <source>
        <dbReference type="Proteomes" id="UP000182569"/>
    </source>
</evidence>
<dbReference type="RefSeq" id="WP_071611922.1">
    <property type="nucleotide sequence ID" value="NZ_CP015756.1"/>
</dbReference>
<accession>A0A1J0GE85</accession>
<organism evidence="2 3">
    <name type="scientific">Clostridium estertheticum subsp. estertheticum</name>
    <dbReference type="NCBI Taxonomy" id="1552"/>
    <lineage>
        <taxon>Bacteria</taxon>
        <taxon>Bacillati</taxon>
        <taxon>Bacillota</taxon>
        <taxon>Clostridia</taxon>
        <taxon>Eubacteriales</taxon>
        <taxon>Clostridiaceae</taxon>
        <taxon>Clostridium</taxon>
    </lineage>
</organism>
<dbReference type="InterPro" id="IPR042099">
    <property type="entry name" value="ANL_N_sf"/>
</dbReference>
<dbReference type="EMBL" id="CP015756">
    <property type="protein sequence ID" value="APC39629.1"/>
    <property type="molecule type" value="Genomic_DNA"/>
</dbReference>
<dbReference type="PANTHER" id="PTHR36932:SF1">
    <property type="entry name" value="CAPSULAR POLYSACCHARIDE BIOSYNTHESIS PROTEIN"/>
    <property type="match status" value="1"/>
</dbReference>
<feature type="domain" description="AMP-dependent synthetase/ligase" evidence="1">
    <location>
        <begin position="95"/>
        <end position="295"/>
    </location>
</feature>
<dbReference type="InterPro" id="IPR053158">
    <property type="entry name" value="CapK_Type1_Caps_Biosynth"/>
</dbReference>
<dbReference type="Pfam" id="PF00501">
    <property type="entry name" value="AMP-binding"/>
    <property type="match status" value="1"/>
</dbReference>
<dbReference type="Gene3D" id="3.40.50.12780">
    <property type="entry name" value="N-terminal domain of ligase-like"/>
    <property type="match status" value="1"/>
</dbReference>
<keyword evidence="3" id="KW-1185">Reference proteome</keyword>
<name>A0A1J0GE85_9CLOT</name>
<evidence type="ECO:0000259" key="1">
    <source>
        <dbReference type="Pfam" id="PF00501"/>
    </source>
</evidence>
<protein>
    <submittedName>
        <fullName evidence="2">CoF synthetase</fullName>
    </submittedName>
</protein>
<dbReference type="AlphaFoldDB" id="A0A1J0GE85"/>